<dbReference type="PANTHER" id="PTHR36558">
    <property type="entry name" value="GLR1098 PROTEIN"/>
    <property type="match status" value="1"/>
</dbReference>
<dbReference type="InterPro" id="IPR012296">
    <property type="entry name" value="Nuclease_put_TT1808"/>
</dbReference>
<dbReference type="OrthoDB" id="668969at2"/>
<dbReference type="Proteomes" id="UP000274046">
    <property type="component" value="Unassembled WGS sequence"/>
</dbReference>
<evidence type="ECO:0000259" key="1">
    <source>
        <dbReference type="Pfam" id="PF05685"/>
    </source>
</evidence>
<gene>
    <name evidence="2" type="ORF">D7004_07125</name>
</gene>
<proteinExistence type="predicted"/>
<keyword evidence="2" id="KW-0378">Hydrolase</keyword>
<comment type="caution">
    <text evidence="2">The sequence shown here is derived from an EMBL/GenBank/DDBJ whole genome shotgun (WGS) entry which is preliminary data.</text>
</comment>
<keyword evidence="3" id="KW-1185">Reference proteome</keyword>
<dbReference type="PANTHER" id="PTHR36558:SF1">
    <property type="entry name" value="RESTRICTION ENDONUCLEASE DOMAIN-CONTAINING PROTEIN-RELATED"/>
    <property type="match status" value="1"/>
</dbReference>
<keyword evidence="2" id="KW-0540">Nuclease</keyword>
<dbReference type="GO" id="GO:0004519">
    <property type="term" value="F:endonuclease activity"/>
    <property type="evidence" value="ECO:0007669"/>
    <property type="project" value="UniProtKB-KW"/>
</dbReference>
<evidence type="ECO:0000313" key="2">
    <source>
        <dbReference type="EMBL" id="RNL54554.1"/>
    </source>
</evidence>
<protein>
    <submittedName>
        <fullName evidence="2">Uma2 family endonuclease</fullName>
    </submittedName>
</protein>
<dbReference type="RefSeq" id="WP_123205180.1">
    <property type="nucleotide sequence ID" value="NZ_RBEE01000011.1"/>
</dbReference>
<sequence length="200" mass="23225">MDLIVNEPAVAYKKRHFSVEEYLEMEKASQEKHEYFQGEIFAMSGASTNHNEIFSNLFTEIGSNLKGKKCRPFGSDMRMQIPTNGLFTYPDISIYCNNAKQSDVDSESFIEPTVIIEILSPSTKNYDRGHKFDLYKEIPTLKEYILIDSELISIEAFYLNDKQQWELKEHKEISNTLQFVSMGFEVALSDIYNRVRFNKA</sequence>
<dbReference type="InterPro" id="IPR008538">
    <property type="entry name" value="Uma2"/>
</dbReference>
<dbReference type="Pfam" id="PF05685">
    <property type="entry name" value="Uma2"/>
    <property type="match status" value="1"/>
</dbReference>
<accession>A0A3N0BYD7</accession>
<feature type="domain" description="Putative restriction endonuclease" evidence="1">
    <location>
        <begin position="19"/>
        <end position="178"/>
    </location>
</feature>
<dbReference type="EMBL" id="RBEE01000011">
    <property type="protein sequence ID" value="RNL54554.1"/>
    <property type="molecule type" value="Genomic_DNA"/>
</dbReference>
<dbReference type="CDD" id="cd06260">
    <property type="entry name" value="DUF820-like"/>
    <property type="match status" value="1"/>
</dbReference>
<dbReference type="InterPro" id="IPR011335">
    <property type="entry name" value="Restrct_endonuc-II-like"/>
</dbReference>
<name>A0A3N0BYD7_9SPHI</name>
<organism evidence="2 3">
    <name type="scientific">Pedobacter jejuensis</name>
    <dbReference type="NCBI Taxonomy" id="1268550"/>
    <lineage>
        <taxon>Bacteria</taxon>
        <taxon>Pseudomonadati</taxon>
        <taxon>Bacteroidota</taxon>
        <taxon>Sphingobacteriia</taxon>
        <taxon>Sphingobacteriales</taxon>
        <taxon>Sphingobacteriaceae</taxon>
        <taxon>Pedobacter</taxon>
    </lineage>
</organism>
<dbReference type="Gene3D" id="3.90.1570.10">
    <property type="entry name" value="tt1808, chain A"/>
    <property type="match status" value="1"/>
</dbReference>
<keyword evidence="2" id="KW-0255">Endonuclease</keyword>
<reference evidence="2 3" key="1">
    <citation type="submission" date="2018-10" db="EMBL/GenBank/DDBJ databases">
        <title>Genome sequencing of Pedobacter jejuensis TNB23.</title>
        <authorList>
            <person name="Cho Y.-J."/>
            <person name="Cho A."/>
            <person name="Kim O.-S."/>
        </authorList>
    </citation>
    <scope>NUCLEOTIDE SEQUENCE [LARGE SCALE GENOMIC DNA]</scope>
    <source>
        <strain evidence="2 3">TNB23</strain>
    </source>
</reference>
<dbReference type="SUPFAM" id="SSF52980">
    <property type="entry name" value="Restriction endonuclease-like"/>
    <property type="match status" value="1"/>
</dbReference>
<evidence type="ECO:0000313" key="3">
    <source>
        <dbReference type="Proteomes" id="UP000274046"/>
    </source>
</evidence>
<dbReference type="AlphaFoldDB" id="A0A3N0BYD7"/>